<dbReference type="SUPFAM" id="SSF48403">
    <property type="entry name" value="Ankyrin repeat"/>
    <property type="match status" value="1"/>
</dbReference>
<organism evidence="2 3">
    <name type="scientific">Pomacea canaliculata</name>
    <name type="common">Golden apple snail</name>
    <dbReference type="NCBI Taxonomy" id="400727"/>
    <lineage>
        <taxon>Eukaryota</taxon>
        <taxon>Metazoa</taxon>
        <taxon>Spiralia</taxon>
        <taxon>Lophotrochozoa</taxon>
        <taxon>Mollusca</taxon>
        <taxon>Gastropoda</taxon>
        <taxon>Caenogastropoda</taxon>
        <taxon>Architaenioglossa</taxon>
        <taxon>Ampullarioidea</taxon>
        <taxon>Ampullariidae</taxon>
        <taxon>Pomacea</taxon>
    </lineage>
</organism>
<accession>A0A2T7P3A0</accession>
<dbReference type="Proteomes" id="UP000245119">
    <property type="component" value="Linkage Group LG6"/>
</dbReference>
<dbReference type="AlphaFoldDB" id="A0A2T7P3A0"/>
<evidence type="ECO:0000256" key="1">
    <source>
        <dbReference type="SAM" id="MobiDB-lite"/>
    </source>
</evidence>
<dbReference type="OrthoDB" id="432281at2759"/>
<feature type="compositionally biased region" description="Basic and acidic residues" evidence="1">
    <location>
        <begin position="216"/>
        <end position="233"/>
    </location>
</feature>
<dbReference type="EMBL" id="PZQS01000006">
    <property type="protein sequence ID" value="PVD27891.1"/>
    <property type="molecule type" value="Genomic_DNA"/>
</dbReference>
<gene>
    <name evidence="2" type="ORF">C0Q70_10466</name>
</gene>
<feature type="region of interest" description="Disordered" evidence="1">
    <location>
        <begin position="216"/>
        <end position="239"/>
    </location>
</feature>
<comment type="caution">
    <text evidence="2">The sequence shown here is derived from an EMBL/GenBank/DDBJ whole genome shotgun (WGS) entry which is preliminary data.</text>
</comment>
<dbReference type="InterPro" id="IPR036770">
    <property type="entry name" value="Ankyrin_rpt-contain_sf"/>
</dbReference>
<evidence type="ECO:0000313" key="2">
    <source>
        <dbReference type="EMBL" id="PVD27891.1"/>
    </source>
</evidence>
<keyword evidence="3" id="KW-1185">Reference proteome</keyword>
<sequence length="246" mass="27605">MSANPMTEVKFVPLVYVLSNAGVDLDIADFHDVTALQLSIRYGLLEVMTSLLKCGAEVRGHEEKLAERHCQLFVAEFVSVLRKLSPGYWHLVQQNKTFAVNVLVKSWCRINVSRQGQSLIEFARQTPDVDPKLLKHLVDNEASIEVAHAVMAGDGQRVQFLLCNQAVDLHTSDLSHKENFFQPFHPLTLYGAALKYGHKHLLPLLRKDAIYRPSKADDTMKASSDDRQRHQSHDSGFSTSAVCVVL</sequence>
<protein>
    <submittedName>
        <fullName evidence="2">Uncharacterized protein</fullName>
    </submittedName>
</protein>
<evidence type="ECO:0000313" key="3">
    <source>
        <dbReference type="Proteomes" id="UP000245119"/>
    </source>
</evidence>
<proteinExistence type="predicted"/>
<reference evidence="2 3" key="1">
    <citation type="submission" date="2018-04" db="EMBL/GenBank/DDBJ databases">
        <title>The genome of golden apple snail Pomacea canaliculata provides insight into stress tolerance and invasive adaptation.</title>
        <authorList>
            <person name="Liu C."/>
            <person name="Liu B."/>
            <person name="Ren Y."/>
            <person name="Zhang Y."/>
            <person name="Wang H."/>
            <person name="Li S."/>
            <person name="Jiang F."/>
            <person name="Yin L."/>
            <person name="Zhang G."/>
            <person name="Qian W."/>
            <person name="Fan W."/>
        </authorList>
    </citation>
    <scope>NUCLEOTIDE SEQUENCE [LARGE SCALE GENOMIC DNA]</scope>
    <source>
        <strain evidence="2">SZHN2017</strain>
        <tissue evidence="2">Muscle</tissue>
    </source>
</reference>
<dbReference type="Gene3D" id="1.25.40.20">
    <property type="entry name" value="Ankyrin repeat-containing domain"/>
    <property type="match status" value="1"/>
</dbReference>
<name>A0A2T7P3A0_POMCA</name>